<dbReference type="Gene3D" id="1.10.287.70">
    <property type="match status" value="1"/>
</dbReference>
<evidence type="ECO:0000256" key="9">
    <source>
        <dbReference type="ARBA" id="ARBA00023170"/>
    </source>
</evidence>
<protein>
    <recommendedName>
        <fullName evidence="13">Glutamate receptor</fullName>
    </recommendedName>
</protein>
<gene>
    <name evidence="16" type="ORF">QVD17_17380</name>
</gene>
<evidence type="ECO:0000256" key="1">
    <source>
        <dbReference type="ARBA" id="ARBA00004141"/>
    </source>
</evidence>
<evidence type="ECO:0000256" key="10">
    <source>
        <dbReference type="ARBA" id="ARBA00023180"/>
    </source>
</evidence>
<keyword evidence="7 13" id="KW-0406">Ion transport</keyword>
<keyword evidence="5" id="KW-0732">Signal</keyword>
<dbReference type="InterPro" id="IPR044440">
    <property type="entry name" value="GABAb_receptor_plant_PBP1"/>
</dbReference>
<dbReference type="Proteomes" id="UP001229421">
    <property type="component" value="Unassembled WGS sequence"/>
</dbReference>
<keyword evidence="4 14" id="KW-0812">Transmembrane</keyword>
<keyword evidence="11 13" id="KW-1071">Ligand-gated ion channel</keyword>
<feature type="domain" description="Ionotropic glutamate receptor C-terminal" evidence="15">
    <location>
        <begin position="448"/>
        <end position="760"/>
    </location>
</feature>
<dbReference type="FunFam" id="3.40.50.2300:FF:000081">
    <property type="entry name" value="Glutamate receptor"/>
    <property type="match status" value="1"/>
</dbReference>
<evidence type="ECO:0000259" key="15">
    <source>
        <dbReference type="SMART" id="SM00079"/>
    </source>
</evidence>
<dbReference type="EMBL" id="JAUHHV010000004">
    <property type="protein sequence ID" value="KAK1428544.1"/>
    <property type="molecule type" value="Genomic_DNA"/>
</dbReference>
<dbReference type="Gene3D" id="3.40.50.2300">
    <property type="match status" value="2"/>
</dbReference>
<dbReference type="InterPro" id="IPR001320">
    <property type="entry name" value="Iontro_rcpt_C"/>
</dbReference>
<evidence type="ECO:0000256" key="8">
    <source>
        <dbReference type="ARBA" id="ARBA00023136"/>
    </source>
</evidence>
<evidence type="ECO:0000256" key="2">
    <source>
        <dbReference type="ARBA" id="ARBA00008685"/>
    </source>
</evidence>
<feature type="transmembrane region" description="Helical" evidence="14">
    <location>
        <begin position="607"/>
        <end position="626"/>
    </location>
</feature>
<evidence type="ECO:0000256" key="4">
    <source>
        <dbReference type="ARBA" id="ARBA00022692"/>
    </source>
</evidence>
<evidence type="ECO:0000313" key="16">
    <source>
        <dbReference type="EMBL" id="KAK1428544.1"/>
    </source>
</evidence>
<dbReference type="CDD" id="cd19990">
    <property type="entry name" value="PBP1_GABAb_receptor_plant"/>
    <property type="match status" value="1"/>
</dbReference>
<keyword evidence="17" id="KW-1185">Reference proteome</keyword>
<evidence type="ECO:0000256" key="7">
    <source>
        <dbReference type="ARBA" id="ARBA00023065"/>
    </source>
</evidence>
<dbReference type="InterPro" id="IPR001828">
    <property type="entry name" value="ANF_lig-bd_rcpt"/>
</dbReference>
<dbReference type="InterPro" id="IPR017103">
    <property type="entry name" value="Iontropic_Glu_rcpt_pln"/>
</dbReference>
<evidence type="ECO:0000256" key="11">
    <source>
        <dbReference type="ARBA" id="ARBA00023286"/>
    </source>
</evidence>
<evidence type="ECO:0000256" key="6">
    <source>
        <dbReference type="ARBA" id="ARBA00022989"/>
    </source>
</evidence>
<feature type="transmembrane region" description="Helical" evidence="14">
    <location>
        <begin position="547"/>
        <end position="565"/>
    </location>
</feature>
<keyword evidence="12 13" id="KW-0407">Ion channel</keyword>
<dbReference type="SUPFAM" id="SSF53822">
    <property type="entry name" value="Periplasmic binding protein-like I"/>
    <property type="match status" value="1"/>
</dbReference>
<comment type="function">
    <text evidence="13">Glutamate-gated receptor that probably acts as non-selective cation channel.</text>
</comment>
<dbReference type="PIRSF" id="PIRSF037090">
    <property type="entry name" value="Iontro_Glu-like_rcpt_pln"/>
    <property type="match status" value="1"/>
</dbReference>
<comment type="similarity">
    <text evidence="2 13">Belongs to the glutamate-gated ion channel (TC 1.A.10.1) family.</text>
</comment>
<keyword evidence="9 13" id="KW-0675">Receptor</keyword>
<reference evidence="16" key="1">
    <citation type="journal article" date="2023" name="bioRxiv">
        <title>Improved chromosome-level genome assembly for marigold (Tagetes erecta).</title>
        <authorList>
            <person name="Jiang F."/>
            <person name="Yuan L."/>
            <person name="Wang S."/>
            <person name="Wang H."/>
            <person name="Xu D."/>
            <person name="Wang A."/>
            <person name="Fan W."/>
        </authorList>
    </citation>
    <scope>NUCLEOTIDE SEQUENCE</scope>
    <source>
        <strain evidence="16">WSJ</strain>
        <tissue evidence="16">Leaf</tissue>
    </source>
</reference>
<keyword evidence="3 13" id="KW-0813">Transport</keyword>
<evidence type="ECO:0000256" key="3">
    <source>
        <dbReference type="ARBA" id="ARBA00022448"/>
    </source>
</evidence>
<dbReference type="Gene3D" id="3.40.190.10">
    <property type="entry name" value="Periplasmic binding protein-like II"/>
    <property type="match status" value="3"/>
</dbReference>
<organism evidence="16 17">
    <name type="scientific">Tagetes erecta</name>
    <name type="common">African marigold</name>
    <dbReference type="NCBI Taxonomy" id="13708"/>
    <lineage>
        <taxon>Eukaryota</taxon>
        <taxon>Viridiplantae</taxon>
        <taxon>Streptophyta</taxon>
        <taxon>Embryophyta</taxon>
        <taxon>Tracheophyta</taxon>
        <taxon>Spermatophyta</taxon>
        <taxon>Magnoliopsida</taxon>
        <taxon>eudicotyledons</taxon>
        <taxon>Gunneridae</taxon>
        <taxon>Pentapetalae</taxon>
        <taxon>asterids</taxon>
        <taxon>campanulids</taxon>
        <taxon>Asterales</taxon>
        <taxon>Asteraceae</taxon>
        <taxon>Asteroideae</taxon>
        <taxon>Heliantheae alliance</taxon>
        <taxon>Tageteae</taxon>
        <taxon>Tagetes</taxon>
    </lineage>
</organism>
<dbReference type="PANTHER" id="PTHR34836:SF6">
    <property type="entry name" value="PERIPLASMIC BINDING PROTEIN-LIKE I"/>
    <property type="match status" value="1"/>
</dbReference>
<dbReference type="PANTHER" id="PTHR34836">
    <property type="entry name" value="OS06G0188250 PROTEIN"/>
    <property type="match status" value="1"/>
</dbReference>
<evidence type="ECO:0000256" key="13">
    <source>
        <dbReference type="PIRNR" id="PIRNR037090"/>
    </source>
</evidence>
<comment type="subcellular location">
    <subcellularLocation>
        <location evidence="1">Membrane</location>
        <topology evidence="1">Multi-pass membrane protein</topology>
    </subcellularLocation>
</comment>
<evidence type="ECO:0000256" key="5">
    <source>
        <dbReference type="ARBA" id="ARBA00022729"/>
    </source>
</evidence>
<dbReference type="InterPro" id="IPR028082">
    <property type="entry name" value="Peripla_BP_I"/>
</dbReference>
<comment type="caution">
    <text evidence="16">The sequence shown here is derived from an EMBL/GenBank/DDBJ whole genome shotgun (WGS) entry which is preliminary data.</text>
</comment>
<dbReference type="AlphaFoldDB" id="A0AAD8KTT0"/>
<dbReference type="CDD" id="cd13686">
    <property type="entry name" value="GluR_Plant"/>
    <property type="match status" value="1"/>
</dbReference>
<dbReference type="InterPro" id="IPR015683">
    <property type="entry name" value="Ionotropic_Glu_rcpt"/>
</dbReference>
<dbReference type="Pfam" id="PF00497">
    <property type="entry name" value="SBP_bac_3"/>
    <property type="match status" value="1"/>
</dbReference>
<dbReference type="SUPFAM" id="SSF53850">
    <property type="entry name" value="Periplasmic binding protein-like II"/>
    <property type="match status" value="1"/>
</dbReference>
<evidence type="ECO:0000256" key="12">
    <source>
        <dbReference type="ARBA" id="ARBA00023303"/>
    </source>
</evidence>
<evidence type="ECO:0000313" key="17">
    <source>
        <dbReference type="Proteomes" id="UP001229421"/>
    </source>
</evidence>
<dbReference type="Pfam" id="PF01094">
    <property type="entry name" value="ANF_receptor"/>
    <property type="match status" value="1"/>
</dbReference>
<evidence type="ECO:0000256" key="14">
    <source>
        <dbReference type="SAM" id="Phobius"/>
    </source>
</evidence>
<dbReference type="InterPro" id="IPR001638">
    <property type="entry name" value="Solute-binding_3/MltF_N"/>
</dbReference>
<dbReference type="GO" id="GO:0015276">
    <property type="term" value="F:ligand-gated monoatomic ion channel activity"/>
    <property type="evidence" value="ECO:0007669"/>
    <property type="project" value="InterPro"/>
</dbReference>
<keyword evidence="8 13" id="KW-0472">Membrane</keyword>
<accession>A0AAD8KTT0</accession>
<dbReference type="SMART" id="SM00079">
    <property type="entry name" value="PBPe"/>
    <property type="match status" value="1"/>
</dbReference>
<dbReference type="Pfam" id="PF00060">
    <property type="entry name" value="Lig_chan"/>
    <property type="match status" value="1"/>
</dbReference>
<keyword evidence="10" id="KW-0325">Glycoprotein</keyword>
<dbReference type="GO" id="GO:0016020">
    <property type="term" value="C:membrane"/>
    <property type="evidence" value="ECO:0007669"/>
    <property type="project" value="UniProtKB-SubCell"/>
</dbReference>
<name>A0AAD8KTT0_TARER</name>
<sequence>MNIPYQLHGWSNPSHVVNTSCSRKHEIPIGVILDMTSSFGQMVHSSIGMAIQDFYSLNDGYKTRLVLHTRDSEGNPLRALSCAYDLLQNLKVQAIIGPETLLEAKFLSILGDKTKVPVLSLAASSSFNASTHSYLLQMTQDETIKWKGLAAIVESFKWTDVVLVHEDSEYGRESVSYIIESLQQKQIHISYKCAISTLATDDHIYDELLKLSDLQEKVFIIHVSHSLASRVLVYAKRVGLMTQGHAWIVTDKTMNFFDPSELDEEVVDSFEGVLGLRYHIPSSTQLHNFTRRWRREYLFSKPNIFNLLAYDAIFALAAAVEKAEITPSNDGKKLAAMREMDFTNIQVSKSGMLVLKELLNVRFEGLSGEFHLVNRKSIAKPLEIVNVIGKGEKRVGFWTEDDGVTMYLKSKPNDQHPYPINGFRGIIWPGGSMFPPRRRILQANKTLRIGVPMLVGFEEFVTIEQDPQTNATIAKGFCVDVFKAAIKALPYENDYDAAVGDITITANRSLYVDFTISYTELGLGTVARDYQNQRKIWWFLEPLDTRMWVATACSFFIIGATIWLIEHPINPTFQGPWQQVVGHALWFSFSTLTFSHRTELSSNLSRLLVIVWLFIVLITVTCYNAALSSMLTVQEIQLTRRGIDIGYHAGSFVEGIIVNNSNFKHPSLLPYNSLAEYARALAGGSKKGGVVAIMDELPYIKLFIAKYGKAYRLVSYEPTTNGFAFAFQKGSPLVRDISREISKLREDGELSKLEKKWFKKDSSFLPDEETQVMNLTVLTLDNFRAYMYDHVNINGYDTACSVDVGMIRGKGSSCTPELGYRDNSR</sequence>
<keyword evidence="6 14" id="KW-1133">Transmembrane helix</keyword>
<proteinExistence type="inferred from homology"/>